<dbReference type="PANTHER" id="PTHR15004">
    <property type="entry name" value="GLUTAMYL-TRNA(GLN) AMIDOTRANSFERASE SUBUNIT C, MITOCHONDRIAL"/>
    <property type="match status" value="1"/>
</dbReference>
<dbReference type="GO" id="GO:0006412">
    <property type="term" value="P:translation"/>
    <property type="evidence" value="ECO:0007669"/>
    <property type="project" value="UniProtKB-UniRule"/>
</dbReference>
<name>A0A7K3LSW7_9ACTN</name>
<organism evidence="2 3">
    <name type="scientific">Gordonia desulfuricans</name>
    <dbReference type="NCBI Taxonomy" id="89051"/>
    <lineage>
        <taxon>Bacteria</taxon>
        <taxon>Bacillati</taxon>
        <taxon>Actinomycetota</taxon>
        <taxon>Actinomycetes</taxon>
        <taxon>Mycobacteriales</taxon>
        <taxon>Gordoniaceae</taxon>
        <taxon>Gordonia</taxon>
    </lineage>
</organism>
<gene>
    <name evidence="1 2" type="primary">gatC</name>
    <name evidence="2" type="ORF">GYA93_17435</name>
</gene>
<dbReference type="RefSeq" id="WP_053778341.1">
    <property type="nucleotide sequence ID" value="NZ_JAADZU010000065.1"/>
</dbReference>
<keyword evidence="1" id="KW-0067">ATP-binding</keyword>
<dbReference type="GO" id="GO:0050567">
    <property type="term" value="F:glutaminyl-tRNA synthase (glutamine-hydrolyzing) activity"/>
    <property type="evidence" value="ECO:0007669"/>
    <property type="project" value="UniProtKB-UniRule"/>
</dbReference>
<dbReference type="AlphaFoldDB" id="A0A7K3LSW7"/>
<dbReference type="EMBL" id="JAADZU010000065">
    <property type="protein sequence ID" value="NDK91348.1"/>
    <property type="molecule type" value="Genomic_DNA"/>
</dbReference>
<sequence>MSGDSGSAITRAEVAHLARLSRLALSDDELDVYAGQLDSILAHVAQISEVAADDVPPTAHPAELANVLRADEVVPGLTTEQALSGAPAVDQDRFEVPQILGEEQ</sequence>
<dbReference type="GO" id="GO:0006450">
    <property type="term" value="P:regulation of translational fidelity"/>
    <property type="evidence" value="ECO:0007669"/>
    <property type="project" value="InterPro"/>
</dbReference>
<comment type="subunit">
    <text evidence="1">Heterotrimer of A, B and C subunits.</text>
</comment>
<dbReference type="InterPro" id="IPR003837">
    <property type="entry name" value="GatC"/>
</dbReference>
<reference evidence="2 3" key="1">
    <citation type="submission" date="2020-01" db="EMBL/GenBank/DDBJ databases">
        <title>Investigation of new actinobacteria for the biodesulphurisation of diesel fuel.</title>
        <authorList>
            <person name="Athi Narayanan S.M."/>
        </authorList>
    </citation>
    <scope>NUCLEOTIDE SEQUENCE [LARGE SCALE GENOMIC DNA]</scope>
    <source>
        <strain evidence="2 3">213E</strain>
    </source>
</reference>
<keyword evidence="1" id="KW-0547">Nucleotide-binding</keyword>
<dbReference type="Proteomes" id="UP000466307">
    <property type="component" value="Unassembled WGS sequence"/>
</dbReference>
<keyword evidence="2" id="KW-0808">Transferase</keyword>
<keyword evidence="1" id="KW-0648">Protein biosynthesis</keyword>
<keyword evidence="3" id="KW-1185">Reference proteome</keyword>
<dbReference type="HAMAP" id="MF_00122">
    <property type="entry name" value="GatC"/>
    <property type="match status" value="1"/>
</dbReference>
<comment type="caution">
    <text evidence="2">The sequence shown here is derived from an EMBL/GenBank/DDBJ whole genome shotgun (WGS) entry which is preliminary data.</text>
</comment>
<dbReference type="GO" id="GO:0070681">
    <property type="term" value="P:glutaminyl-tRNAGln biosynthesis via transamidation"/>
    <property type="evidence" value="ECO:0007669"/>
    <property type="project" value="TreeGrafter"/>
</dbReference>
<dbReference type="PANTHER" id="PTHR15004:SF0">
    <property type="entry name" value="GLUTAMYL-TRNA(GLN) AMIDOTRANSFERASE SUBUNIT C, MITOCHONDRIAL"/>
    <property type="match status" value="1"/>
</dbReference>
<dbReference type="Pfam" id="PF02686">
    <property type="entry name" value="GatC"/>
    <property type="match status" value="1"/>
</dbReference>
<evidence type="ECO:0000313" key="2">
    <source>
        <dbReference type="EMBL" id="NDK91348.1"/>
    </source>
</evidence>
<protein>
    <recommendedName>
        <fullName evidence="1">Aspartyl/glutamyl-tRNA(Asn/Gln) amidotransferase subunit C</fullName>
        <shortName evidence="1">Asp/Glu-ADT subunit C</shortName>
        <ecNumber evidence="1">6.3.5.-</ecNumber>
    </recommendedName>
</protein>
<comment type="function">
    <text evidence="1">Allows the formation of correctly charged Asn-tRNA(Asn) or Gln-tRNA(Gln) through the transamidation of misacylated Asp-tRNA(Asn) or Glu-tRNA(Gln) in organisms which lack either or both of asparaginyl-tRNA or glutaminyl-tRNA synthetases. The reaction takes place in the presence of glutamine and ATP through an activated phospho-Asp-tRNA(Asn) or phospho-Glu-tRNA(Gln).</text>
</comment>
<evidence type="ECO:0000256" key="1">
    <source>
        <dbReference type="HAMAP-Rule" id="MF_00122"/>
    </source>
</evidence>
<dbReference type="EC" id="6.3.5.-" evidence="1"/>
<dbReference type="GO" id="GO:0005524">
    <property type="term" value="F:ATP binding"/>
    <property type="evidence" value="ECO:0007669"/>
    <property type="project" value="UniProtKB-KW"/>
</dbReference>
<accession>A0A7K3LSW7</accession>
<comment type="catalytic activity">
    <reaction evidence="1">
        <text>L-aspartyl-tRNA(Asn) + L-glutamine + ATP + H2O = L-asparaginyl-tRNA(Asn) + L-glutamate + ADP + phosphate + 2 H(+)</text>
        <dbReference type="Rhea" id="RHEA:14513"/>
        <dbReference type="Rhea" id="RHEA-COMP:9674"/>
        <dbReference type="Rhea" id="RHEA-COMP:9677"/>
        <dbReference type="ChEBI" id="CHEBI:15377"/>
        <dbReference type="ChEBI" id="CHEBI:15378"/>
        <dbReference type="ChEBI" id="CHEBI:29985"/>
        <dbReference type="ChEBI" id="CHEBI:30616"/>
        <dbReference type="ChEBI" id="CHEBI:43474"/>
        <dbReference type="ChEBI" id="CHEBI:58359"/>
        <dbReference type="ChEBI" id="CHEBI:78515"/>
        <dbReference type="ChEBI" id="CHEBI:78516"/>
        <dbReference type="ChEBI" id="CHEBI:456216"/>
    </reaction>
</comment>
<dbReference type="SUPFAM" id="SSF141000">
    <property type="entry name" value="Glu-tRNAGln amidotransferase C subunit"/>
    <property type="match status" value="1"/>
</dbReference>
<evidence type="ECO:0000313" key="3">
    <source>
        <dbReference type="Proteomes" id="UP000466307"/>
    </source>
</evidence>
<dbReference type="GO" id="GO:0016740">
    <property type="term" value="F:transferase activity"/>
    <property type="evidence" value="ECO:0007669"/>
    <property type="project" value="UniProtKB-KW"/>
</dbReference>
<comment type="catalytic activity">
    <reaction evidence="1">
        <text>L-glutamyl-tRNA(Gln) + L-glutamine + ATP + H2O = L-glutaminyl-tRNA(Gln) + L-glutamate + ADP + phosphate + H(+)</text>
        <dbReference type="Rhea" id="RHEA:17521"/>
        <dbReference type="Rhea" id="RHEA-COMP:9681"/>
        <dbReference type="Rhea" id="RHEA-COMP:9684"/>
        <dbReference type="ChEBI" id="CHEBI:15377"/>
        <dbReference type="ChEBI" id="CHEBI:15378"/>
        <dbReference type="ChEBI" id="CHEBI:29985"/>
        <dbReference type="ChEBI" id="CHEBI:30616"/>
        <dbReference type="ChEBI" id="CHEBI:43474"/>
        <dbReference type="ChEBI" id="CHEBI:58359"/>
        <dbReference type="ChEBI" id="CHEBI:78520"/>
        <dbReference type="ChEBI" id="CHEBI:78521"/>
        <dbReference type="ChEBI" id="CHEBI:456216"/>
    </reaction>
</comment>
<proteinExistence type="inferred from homology"/>
<dbReference type="NCBIfam" id="TIGR00135">
    <property type="entry name" value="gatC"/>
    <property type="match status" value="1"/>
</dbReference>
<dbReference type="Gene3D" id="1.10.20.60">
    <property type="entry name" value="Glu-tRNAGln amidotransferase C subunit, N-terminal domain"/>
    <property type="match status" value="1"/>
</dbReference>
<keyword evidence="1" id="KW-0436">Ligase</keyword>
<dbReference type="InterPro" id="IPR036113">
    <property type="entry name" value="Asp/Glu-ADT_sf_sub_c"/>
</dbReference>
<comment type="similarity">
    <text evidence="1">Belongs to the GatC family.</text>
</comment>